<protein>
    <submittedName>
        <fullName evidence="1">14195_t:CDS:1</fullName>
    </submittedName>
</protein>
<name>A0A9N9KBN7_9GLOM</name>
<evidence type="ECO:0000313" key="1">
    <source>
        <dbReference type="EMBL" id="CAG8820857.1"/>
    </source>
</evidence>
<dbReference type="Proteomes" id="UP000789396">
    <property type="component" value="Unassembled WGS sequence"/>
</dbReference>
<feature type="non-terminal residue" evidence="1">
    <location>
        <position position="90"/>
    </location>
</feature>
<dbReference type="EMBL" id="CAJVPZ010099661">
    <property type="protein sequence ID" value="CAG8820857.1"/>
    <property type="molecule type" value="Genomic_DNA"/>
</dbReference>
<proteinExistence type="predicted"/>
<feature type="non-terminal residue" evidence="1">
    <location>
        <position position="1"/>
    </location>
</feature>
<keyword evidence="2" id="KW-1185">Reference proteome</keyword>
<evidence type="ECO:0000313" key="2">
    <source>
        <dbReference type="Proteomes" id="UP000789396"/>
    </source>
</evidence>
<comment type="caution">
    <text evidence="1">The sequence shown here is derived from an EMBL/GenBank/DDBJ whole genome shotgun (WGS) entry which is preliminary data.</text>
</comment>
<gene>
    <name evidence="1" type="ORF">RFULGI_LOCUS19630</name>
</gene>
<reference evidence="1" key="1">
    <citation type="submission" date="2021-06" db="EMBL/GenBank/DDBJ databases">
        <authorList>
            <person name="Kallberg Y."/>
            <person name="Tangrot J."/>
            <person name="Rosling A."/>
        </authorList>
    </citation>
    <scope>NUCLEOTIDE SEQUENCE</scope>
    <source>
        <strain evidence="1">IN212</strain>
    </source>
</reference>
<sequence>ASNPIVQLFEGTVTFYSPVRDIICFKDNKQDYCLVNSIENILAIINTIINFFNANPEAYDILAKAANIGEQDMELIEKFLAVKCGQQFEN</sequence>
<dbReference type="AlphaFoldDB" id="A0A9N9KBN7"/>
<organism evidence="1 2">
    <name type="scientific">Racocetra fulgida</name>
    <dbReference type="NCBI Taxonomy" id="60492"/>
    <lineage>
        <taxon>Eukaryota</taxon>
        <taxon>Fungi</taxon>
        <taxon>Fungi incertae sedis</taxon>
        <taxon>Mucoromycota</taxon>
        <taxon>Glomeromycotina</taxon>
        <taxon>Glomeromycetes</taxon>
        <taxon>Diversisporales</taxon>
        <taxon>Gigasporaceae</taxon>
        <taxon>Racocetra</taxon>
    </lineage>
</organism>
<accession>A0A9N9KBN7</accession>